<feature type="compositionally biased region" description="Basic and acidic residues" evidence="6">
    <location>
        <begin position="210"/>
        <end position="231"/>
    </location>
</feature>
<evidence type="ECO:0000259" key="8">
    <source>
        <dbReference type="Pfam" id="PF01091"/>
    </source>
</evidence>
<gene>
    <name evidence="9" type="ORF">WN51_09287</name>
</gene>
<dbReference type="Pfam" id="PF01091">
    <property type="entry name" value="PTN_MK_C"/>
    <property type="match status" value="1"/>
</dbReference>
<dbReference type="Proteomes" id="UP000053105">
    <property type="component" value="Unassembled WGS sequence"/>
</dbReference>
<evidence type="ECO:0000256" key="4">
    <source>
        <dbReference type="ARBA" id="ARBA00022729"/>
    </source>
</evidence>
<dbReference type="PANTHER" id="PTHR21050">
    <property type="entry name" value="MIDKINE AND PLEIOTROPHIN 1, ISOFORM A-RELATED"/>
    <property type="match status" value="1"/>
</dbReference>
<accession>A0A0N0BIJ2</accession>
<comment type="subcellular location">
    <subcellularLocation>
        <location evidence="1">Secreted</location>
    </subcellularLocation>
</comment>
<comment type="similarity">
    <text evidence="2">Belongs to the pleiotrophin family.</text>
</comment>
<feature type="transmembrane region" description="Helical" evidence="7">
    <location>
        <begin position="91"/>
        <end position="109"/>
    </location>
</feature>
<evidence type="ECO:0000313" key="10">
    <source>
        <dbReference type="Proteomes" id="UP000053105"/>
    </source>
</evidence>
<proteinExistence type="inferred from homology"/>
<evidence type="ECO:0000256" key="3">
    <source>
        <dbReference type="ARBA" id="ARBA00022525"/>
    </source>
</evidence>
<evidence type="ECO:0000256" key="2">
    <source>
        <dbReference type="ARBA" id="ARBA00005403"/>
    </source>
</evidence>
<keyword evidence="5" id="KW-1015">Disulfide bond</keyword>
<reference evidence="9 10" key="1">
    <citation type="submission" date="2015-07" db="EMBL/GenBank/DDBJ databases">
        <title>The genome of Melipona quadrifasciata.</title>
        <authorList>
            <person name="Pan H."/>
            <person name="Kapheim K."/>
        </authorList>
    </citation>
    <scope>NUCLEOTIDE SEQUENCE [LARGE SCALE GENOMIC DNA]</scope>
    <source>
        <strain evidence="9">0111107301</strain>
        <tissue evidence="9">Whole body</tissue>
    </source>
</reference>
<keyword evidence="10" id="KW-1185">Reference proteome</keyword>
<keyword evidence="3" id="KW-0964">Secreted</keyword>
<dbReference type="GO" id="GO:0005576">
    <property type="term" value="C:extracellular region"/>
    <property type="evidence" value="ECO:0007669"/>
    <property type="project" value="UniProtKB-SubCell"/>
</dbReference>
<evidence type="ECO:0000256" key="6">
    <source>
        <dbReference type="SAM" id="MobiDB-lite"/>
    </source>
</evidence>
<evidence type="ECO:0000256" key="7">
    <source>
        <dbReference type="SAM" id="Phobius"/>
    </source>
</evidence>
<evidence type="ECO:0000313" key="9">
    <source>
        <dbReference type="EMBL" id="KOX77622.1"/>
    </source>
</evidence>
<dbReference type="GO" id="GO:0048332">
    <property type="term" value="P:mesoderm morphogenesis"/>
    <property type="evidence" value="ECO:0007669"/>
    <property type="project" value="TreeGrafter"/>
</dbReference>
<name>A0A0N0BIJ2_9HYME</name>
<keyword evidence="7" id="KW-0812">Transmembrane</keyword>
<feature type="region of interest" description="Disordered" evidence="6">
    <location>
        <begin position="210"/>
        <end position="240"/>
    </location>
</feature>
<keyword evidence="7" id="KW-1133">Transmembrane helix</keyword>
<protein>
    <recommendedName>
        <fullName evidence="8">Pleiotrophin/Midkine C-terminal domain-containing protein</fullName>
    </recommendedName>
</protein>
<dbReference type="InterPro" id="IPR020090">
    <property type="entry name" value="PTN/MK_C_dom"/>
</dbReference>
<dbReference type="InterPro" id="IPR038130">
    <property type="entry name" value="PTN/MK_C_dom_sf"/>
</dbReference>
<keyword evidence="4" id="KW-0732">Signal</keyword>
<dbReference type="Gene3D" id="2.30.90.10">
    <property type="entry name" value="Heparin-binding Growth Factor, Midkine, Chain A- C-terminal Domain"/>
    <property type="match status" value="2"/>
</dbReference>
<evidence type="ECO:0000256" key="1">
    <source>
        <dbReference type="ARBA" id="ARBA00004613"/>
    </source>
</evidence>
<keyword evidence="7" id="KW-0472">Membrane</keyword>
<dbReference type="AlphaFoldDB" id="A0A0N0BIJ2"/>
<dbReference type="GO" id="GO:0008083">
    <property type="term" value="F:growth factor activity"/>
    <property type="evidence" value="ECO:0007669"/>
    <property type="project" value="InterPro"/>
</dbReference>
<dbReference type="FunFam" id="2.30.90.10:FF:000001">
    <property type="entry name" value="Pleiotrophin"/>
    <property type="match status" value="1"/>
</dbReference>
<dbReference type="EMBL" id="KQ435729">
    <property type="protein sequence ID" value="KOX77622.1"/>
    <property type="molecule type" value="Genomic_DNA"/>
</dbReference>
<feature type="domain" description="Pleiotrophin/Midkine C-terminal" evidence="8">
    <location>
        <begin position="183"/>
        <end position="233"/>
    </location>
</feature>
<sequence length="240" mass="27076">MTSSSATSQNAIADKNDFYISRIVLVTDKVFARTKFLSIIPFSFQVNGLANNSDLTRDYEGKTFRVIPIVIMDDPHKFGSTSKQVGRRMKLCWSLALIGIALLMVIVVVRAESDLWEEDDKEVLVRTVRGTKERASGSTSSCRYVKGQWSECDSKTNTRSRTLNLKKGDKSCEQTKTIQKKCKKACRYEKGTWSGCVNQLMTRMDKLKANSDASCEKTRQLTKRCKPETNTKKSPKGTFP</sequence>
<dbReference type="GO" id="GO:0008201">
    <property type="term" value="F:heparin binding"/>
    <property type="evidence" value="ECO:0007669"/>
    <property type="project" value="TreeGrafter"/>
</dbReference>
<dbReference type="OrthoDB" id="8818336at2759"/>
<dbReference type="PANTHER" id="PTHR21050:SF1">
    <property type="entry name" value="MIDKINE AND PLEIOTROPHIN 1, ISOFORM A-RELATED"/>
    <property type="match status" value="1"/>
</dbReference>
<evidence type="ECO:0000256" key="5">
    <source>
        <dbReference type="ARBA" id="ARBA00023157"/>
    </source>
</evidence>
<organism evidence="9 10">
    <name type="scientific">Melipona quadrifasciata</name>
    <dbReference type="NCBI Taxonomy" id="166423"/>
    <lineage>
        <taxon>Eukaryota</taxon>
        <taxon>Metazoa</taxon>
        <taxon>Ecdysozoa</taxon>
        <taxon>Arthropoda</taxon>
        <taxon>Hexapoda</taxon>
        <taxon>Insecta</taxon>
        <taxon>Pterygota</taxon>
        <taxon>Neoptera</taxon>
        <taxon>Endopterygota</taxon>
        <taxon>Hymenoptera</taxon>
        <taxon>Apocrita</taxon>
        <taxon>Aculeata</taxon>
        <taxon>Apoidea</taxon>
        <taxon>Anthophila</taxon>
        <taxon>Apidae</taxon>
        <taxon>Melipona</taxon>
    </lineage>
</organism>